<keyword evidence="3" id="KW-1185">Reference proteome</keyword>
<sequence length="196" mass="21560">MKTINQTPRTSPLRSTMVKRSGAVLLAAFCMMGMSSCNDEDEDPIVDTVSQQDRDFAVSASQFINAQVSIGQMAVDKGEDDSVLEYATMIVEDNAESQSELEGIADSKEIEISADISAEMQAKYEELAMLEGEDFDKAYVQFQLDALEDSKSMFENEVDNGQNFTVKGYADKVLGMVKAHRTEALLVKAEIGLEDL</sequence>
<protein>
    <submittedName>
        <fullName evidence="2">DUF4142 domain-containing protein</fullName>
    </submittedName>
</protein>
<dbReference type="Proteomes" id="UP000664698">
    <property type="component" value="Unassembled WGS sequence"/>
</dbReference>
<dbReference type="RefSeq" id="WP_206569506.1">
    <property type="nucleotide sequence ID" value="NZ_JAFKCW010000002.1"/>
</dbReference>
<dbReference type="Pfam" id="PF13628">
    <property type="entry name" value="DUF4142"/>
    <property type="match status" value="1"/>
</dbReference>
<dbReference type="InterPro" id="IPR025419">
    <property type="entry name" value="DUF4142"/>
</dbReference>
<dbReference type="Gene3D" id="1.20.1260.10">
    <property type="match status" value="1"/>
</dbReference>
<dbReference type="EMBL" id="JAFKCW010000002">
    <property type="protein sequence ID" value="MBN7801525.1"/>
    <property type="molecule type" value="Genomic_DNA"/>
</dbReference>
<evidence type="ECO:0000313" key="3">
    <source>
        <dbReference type="Proteomes" id="UP000664698"/>
    </source>
</evidence>
<evidence type="ECO:0000259" key="1">
    <source>
        <dbReference type="Pfam" id="PF13628"/>
    </source>
</evidence>
<comment type="caution">
    <text evidence="2">The sequence shown here is derived from an EMBL/GenBank/DDBJ whole genome shotgun (WGS) entry which is preliminary data.</text>
</comment>
<name>A0ABS3BT50_9BACT</name>
<reference evidence="2 3" key="1">
    <citation type="submission" date="2021-03" db="EMBL/GenBank/DDBJ databases">
        <title>novel species isolated from a fishpond in China.</title>
        <authorList>
            <person name="Lu H."/>
            <person name="Cai Z."/>
        </authorList>
    </citation>
    <scope>NUCLEOTIDE SEQUENCE [LARGE SCALE GENOMIC DNA]</scope>
    <source>
        <strain evidence="2 3">JCM 31546</strain>
    </source>
</reference>
<accession>A0ABS3BT50</accession>
<proteinExistence type="predicted"/>
<evidence type="ECO:0000313" key="2">
    <source>
        <dbReference type="EMBL" id="MBN7801525.1"/>
    </source>
</evidence>
<dbReference type="PANTHER" id="PTHR38593:SF1">
    <property type="entry name" value="BLR2558 PROTEIN"/>
    <property type="match status" value="1"/>
</dbReference>
<organism evidence="2 3">
    <name type="scientific">Algoriphagus aestuariicola</name>
    <dbReference type="NCBI Taxonomy" id="1852016"/>
    <lineage>
        <taxon>Bacteria</taxon>
        <taxon>Pseudomonadati</taxon>
        <taxon>Bacteroidota</taxon>
        <taxon>Cytophagia</taxon>
        <taxon>Cytophagales</taxon>
        <taxon>Cyclobacteriaceae</taxon>
        <taxon>Algoriphagus</taxon>
    </lineage>
</organism>
<feature type="domain" description="DUF4142" evidence="1">
    <location>
        <begin position="51"/>
        <end position="184"/>
    </location>
</feature>
<gene>
    <name evidence="2" type="ORF">J0A67_11675</name>
</gene>
<dbReference type="InterPro" id="IPR012347">
    <property type="entry name" value="Ferritin-like"/>
</dbReference>
<dbReference type="PANTHER" id="PTHR38593">
    <property type="entry name" value="BLR2558 PROTEIN"/>
    <property type="match status" value="1"/>
</dbReference>